<evidence type="ECO:0000313" key="2">
    <source>
        <dbReference type="Proteomes" id="UP000050421"/>
    </source>
</evidence>
<comment type="caution">
    <text evidence="1">The sequence shown here is derived from an EMBL/GenBank/DDBJ whole genome shotgun (WGS) entry which is preliminary data.</text>
</comment>
<sequence>MNKLITISTEYLRPSRTIEIINLVRYEESRLVYVYNYEGTHYRVFFDLKSLIQFFESAAESKISFDSEEDLDGFLEAFPIHYSGTVFNLKLNYRYRDGANYKQFGSVIFKNEALITPQKASRLIKEKLISTEFFVPQDWNLPRLQKYPYEPEIDHEWHEFESFEWTDEDVTDNRDILSFLNEIQKGYEL</sequence>
<organism evidence="1 2">
    <name type="scientific">Algoriphagus marincola HL-49</name>
    <dbReference type="NCBI Taxonomy" id="1305737"/>
    <lineage>
        <taxon>Bacteria</taxon>
        <taxon>Pseudomonadati</taxon>
        <taxon>Bacteroidota</taxon>
        <taxon>Cytophagia</taxon>
        <taxon>Cytophagales</taxon>
        <taxon>Cyclobacteriaceae</taxon>
        <taxon>Algoriphagus</taxon>
    </lineage>
</organism>
<dbReference type="eggNOG" id="ENOG5033671">
    <property type="taxonomic scope" value="Bacteria"/>
</dbReference>
<dbReference type="AlphaFoldDB" id="A0A0P7XGM0"/>
<dbReference type="PATRIC" id="fig|1305737.6.peg.2554"/>
<protein>
    <submittedName>
        <fullName evidence="1">Uncharacterized protein</fullName>
    </submittedName>
</protein>
<reference evidence="1 2" key="1">
    <citation type="submission" date="2015-09" db="EMBL/GenBank/DDBJ databases">
        <title>Identification and resolution of microdiversity through metagenomic sequencing of parallel consortia.</title>
        <authorList>
            <person name="Nelson W.C."/>
            <person name="Romine M.F."/>
            <person name="Lindemann S.R."/>
        </authorList>
    </citation>
    <scope>NUCLEOTIDE SEQUENCE [LARGE SCALE GENOMIC DNA]</scope>
    <source>
        <strain evidence="1">HL-49</strain>
    </source>
</reference>
<gene>
    <name evidence="1" type="ORF">HLUCCX10_09570</name>
</gene>
<name>A0A0P7XGM0_9BACT</name>
<evidence type="ECO:0000313" key="1">
    <source>
        <dbReference type="EMBL" id="KPQ15229.1"/>
    </source>
</evidence>
<proteinExistence type="predicted"/>
<accession>A0A0P7XGM0</accession>
<dbReference type="EMBL" id="LJXT01000054">
    <property type="protein sequence ID" value="KPQ15229.1"/>
    <property type="molecule type" value="Genomic_DNA"/>
</dbReference>
<dbReference type="Proteomes" id="UP000050421">
    <property type="component" value="Unassembled WGS sequence"/>
</dbReference>